<organism evidence="2 3">
    <name type="scientific">Gordonia terrae</name>
    <dbReference type="NCBI Taxonomy" id="2055"/>
    <lineage>
        <taxon>Bacteria</taxon>
        <taxon>Bacillati</taxon>
        <taxon>Actinomycetota</taxon>
        <taxon>Actinomycetes</taxon>
        <taxon>Mycobacteriales</taxon>
        <taxon>Gordoniaceae</taxon>
        <taxon>Gordonia</taxon>
    </lineage>
</organism>
<feature type="domain" description="VWFA" evidence="1">
    <location>
        <begin position="40"/>
        <end position="217"/>
    </location>
</feature>
<dbReference type="PANTHER" id="PTHR10579">
    <property type="entry name" value="CALCIUM-ACTIVATED CHLORIDE CHANNEL REGULATOR"/>
    <property type="match status" value="1"/>
</dbReference>
<dbReference type="SUPFAM" id="SSF53300">
    <property type="entry name" value="vWA-like"/>
    <property type="match status" value="1"/>
</dbReference>
<dbReference type="InterPro" id="IPR036465">
    <property type="entry name" value="vWFA_dom_sf"/>
</dbReference>
<reference evidence="2 3" key="1">
    <citation type="submission" date="2017-12" db="EMBL/GenBank/DDBJ databases">
        <title>Phylogenetic diversity of female urinary microbiome.</title>
        <authorList>
            <person name="Thomas-White K."/>
            <person name="Wolfe A.J."/>
        </authorList>
    </citation>
    <scope>NUCLEOTIDE SEQUENCE [LARGE SCALE GENOMIC DNA]</scope>
    <source>
        <strain evidence="2 3">UMB0777</strain>
    </source>
</reference>
<name>A0A2I1R0G6_9ACTN</name>
<dbReference type="EMBL" id="PKJC01000060">
    <property type="protein sequence ID" value="PKZ62624.1"/>
    <property type="molecule type" value="Genomic_DNA"/>
</dbReference>
<dbReference type="PROSITE" id="PS50234">
    <property type="entry name" value="VWFA"/>
    <property type="match status" value="1"/>
</dbReference>
<comment type="caution">
    <text evidence="2">The sequence shown here is derived from an EMBL/GenBank/DDBJ whole genome shotgun (WGS) entry which is preliminary data.</text>
</comment>
<dbReference type="AlphaFoldDB" id="A0A2I1R0G6"/>
<accession>A0A2I1R0G6</accession>
<dbReference type="Pfam" id="PF00092">
    <property type="entry name" value="VWA"/>
    <property type="match status" value="1"/>
</dbReference>
<proteinExistence type="predicted"/>
<dbReference type="RefSeq" id="WP_101823344.1">
    <property type="nucleotide sequence ID" value="NZ_PKJC01000060.1"/>
</dbReference>
<dbReference type="InterPro" id="IPR051266">
    <property type="entry name" value="CLCR"/>
</dbReference>
<evidence type="ECO:0000313" key="2">
    <source>
        <dbReference type="EMBL" id="PKZ62624.1"/>
    </source>
</evidence>
<dbReference type="Proteomes" id="UP000234662">
    <property type="component" value="Unassembled WGS sequence"/>
</dbReference>
<evidence type="ECO:0000259" key="1">
    <source>
        <dbReference type="PROSITE" id="PS50234"/>
    </source>
</evidence>
<dbReference type="Gene3D" id="3.40.50.410">
    <property type="entry name" value="von Willebrand factor, type A domain"/>
    <property type="match status" value="1"/>
</dbReference>
<sequence>MKLSAALDVEVVAHEAADEVTVLLELQAPAGPVTNRTPTAFQVVLDRSGSMSGAPLDGARKALTGVVAQLDPADVFGVVTFDDAADVVVPAAPLSNKQRATDAIAGIVSGGSTDLSSGYLRALQEVRRSIGAAGIRGGTVLIISDGHVNRGIRDVDDLASVTAKAAADGVVTSTLGYGRGYDETLLSAMAKAGNGNHVFADDPEAAGAAIAGEVDGLLAKAAQAVTLTVRFVPQVTQLTLYNDLPVHEIAEHELMIELGDLHSLEQRKLLLQMKVDALAALGLVQVADLELRYVETATLTEHTVTVPISVNVVPGDELGDRVPDPKVHSEKLYQEGQAEKLRASRAFESGDIEGGESALGVARARLTEAAPFCPPEDRQTIDDEVGALDGLAADIRTTGAGYVSKATRDSYHLANRKRGRRRD</sequence>
<gene>
    <name evidence="2" type="ORF">CYJ73_26145</name>
</gene>
<dbReference type="PANTHER" id="PTHR10579:SF43">
    <property type="entry name" value="ZINC FINGER (C3HC4-TYPE RING FINGER) FAMILY PROTEIN"/>
    <property type="match status" value="1"/>
</dbReference>
<evidence type="ECO:0000313" key="3">
    <source>
        <dbReference type="Proteomes" id="UP000234662"/>
    </source>
</evidence>
<dbReference type="SMART" id="SM00327">
    <property type="entry name" value="VWA"/>
    <property type="match status" value="1"/>
</dbReference>
<protein>
    <recommendedName>
        <fullName evidence="1">VWFA domain-containing protein</fullName>
    </recommendedName>
</protein>
<dbReference type="InterPro" id="IPR002035">
    <property type="entry name" value="VWF_A"/>
</dbReference>